<name>A0A5R9J495_9PROT</name>
<dbReference type="Proteomes" id="UP000305654">
    <property type="component" value="Unassembled WGS sequence"/>
</dbReference>
<gene>
    <name evidence="1" type="primary">hpxZ</name>
    <name evidence="1" type="ORF">FE263_10255</name>
</gene>
<dbReference type="EMBL" id="VCDI01000003">
    <property type="protein sequence ID" value="TLU72444.1"/>
    <property type="molecule type" value="Genomic_DNA"/>
</dbReference>
<reference evidence="1 2" key="1">
    <citation type="submission" date="2019-05" db="EMBL/GenBank/DDBJ databases">
        <authorList>
            <person name="Pankratov T."/>
            <person name="Grouzdev D."/>
        </authorList>
    </citation>
    <scope>NUCLEOTIDE SEQUENCE [LARGE SCALE GENOMIC DNA]</scope>
    <source>
        <strain evidence="1 2">KEBCLARHB70R</strain>
    </source>
</reference>
<dbReference type="SUPFAM" id="SSF54427">
    <property type="entry name" value="NTF2-like"/>
    <property type="match status" value="1"/>
</dbReference>
<dbReference type="OrthoDB" id="9791198at2"/>
<dbReference type="RefSeq" id="WP_138325906.1">
    <property type="nucleotide sequence ID" value="NZ_VCDI01000003.1"/>
</dbReference>
<dbReference type="NCBIfam" id="NF033625">
    <property type="entry name" value="HpxZ"/>
    <property type="match status" value="1"/>
</dbReference>
<dbReference type="Pfam" id="PF11533">
    <property type="entry name" value="AtzH-like"/>
    <property type="match status" value="1"/>
</dbReference>
<sequence length="133" mass="14815">MSEPAVDDPEVLAEVEAVFALYEQALMQNDVATLDALFWQSPHTVRYGVGENLYGSEAIFAFRRARPGGSPPRTVLRRAVSSFGRDFATTCIEFRRTATHGDAGVGRQTQCWVRFEDGWRIVTAHVSLMADFS</sequence>
<organism evidence="1 2">
    <name type="scientific">Lichenicoccus roseus</name>
    <dbReference type="NCBI Taxonomy" id="2683649"/>
    <lineage>
        <taxon>Bacteria</taxon>
        <taxon>Pseudomonadati</taxon>
        <taxon>Pseudomonadota</taxon>
        <taxon>Alphaproteobacteria</taxon>
        <taxon>Acetobacterales</taxon>
        <taxon>Acetobacteraceae</taxon>
        <taxon>Lichenicoccus</taxon>
    </lineage>
</organism>
<dbReference type="Gene3D" id="3.10.450.50">
    <property type="match status" value="1"/>
</dbReference>
<evidence type="ECO:0000313" key="1">
    <source>
        <dbReference type="EMBL" id="TLU72444.1"/>
    </source>
</evidence>
<protein>
    <submittedName>
        <fullName evidence="1">Oxalurate catabolism protein HpxZ</fullName>
    </submittedName>
</protein>
<dbReference type="AlphaFoldDB" id="A0A5R9J495"/>
<dbReference type="InterPro" id="IPR024507">
    <property type="entry name" value="AtzH-like"/>
</dbReference>
<accession>A0A5R9J495</accession>
<evidence type="ECO:0000313" key="2">
    <source>
        <dbReference type="Proteomes" id="UP000305654"/>
    </source>
</evidence>
<comment type="caution">
    <text evidence="1">The sequence shown here is derived from an EMBL/GenBank/DDBJ whole genome shotgun (WGS) entry which is preliminary data.</text>
</comment>
<proteinExistence type="predicted"/>
<keyword evidence="2" id="KW-1185">Reference proteome</keyword>
<dbReference type="InterPro" id="IPR032710">
    <property type="entry name" value="NTF2-like_dom_sf"/>
</dbReference>